<dbReference type="InterPro" id="IPR001501">
    <property type="entry name" value="Ni-dep_hyd_lsu"/>
</dbReference>
<feature type="binding site" evidence="8">
    <location>
        <position position="65"/>
    </location>
    <ligand>
        <name>Ni(2+)</name>
        <dbReference type="ChEBI" id="CHEBI:49786"/>
    </ligand>
</feature>
<organism evidence="9 10">
    <name type="scientific">Corynebacterium mendelii</name>
    <dbReference type="NCBI Taxonomy" id="2765362"/>
    <lineage>
        <taxon>Bacteria</taxon>
        <taxon>Bacillati</taxon>
        <taxon>Actinomycetota</taxon>
        <taxon>Actinomycetes</taxon>
        <taxon>Mycobacteriales</taxon>
        <taxon>Corynebacteriaceae</taxon>
        <taxon>Corynebacterium</taxon>
    </lineage>
</organism>
<dbReference type="AlphaFoldDB" id="A0A939IXE9"/>
<dbReference type="Pfam" id="PF00374">
    <property type="entry name" value="NiFeSe_Hases"/>
    <property type="match status" value="1"/>
</dbReference>
<evidence type="ECO:0000313" key="9">
    <source>
        <dbReference type="EMBL" id="MBN9643988.1"/>
    </source>
</evidence>
<dbReference type="PANTHER" id="PTHR42958">
    <property type="entry name" value="HYDROGENASE-2 LARGE CHAIN"/>
    <property type="match status" value="1"/>
</dbReference>
<comment type="subunit">
    <text evidence="4">Heterodimer of a large and a small subunit.</text>
</comment>
<keyword evidence="5 8" id="KW-0533">Nickel</keyword>
<evidence type="ECO:0000313" key="10">
    <source>
        <dbReference type="Proteomes" id="UP000664332"/>
    </source>
</evidence>
<dbReference type="GO" id="GO:0016151">
    <property type="term" value="F:nickel cation binding"/>
    <property type="evidence" value="ECO:0007669"/>
    <property type="project" value="InterPro"/>
</dbReference>
<dbReference type="PANTHER" id="PTHR42958:SF2">
    <property type="entry name" value="UPTAKE HYDROGENASE LARGE SUBUNIT"/>
    <property type="match status" value="1"/>
</dbReference>
<feature type="binding site" evidence="8">
    <location>
        <position position="567"/>
    </location>
    <ligand>
        <name>Mg(2+)</name>
        <dbReference type="ChEBI" id="CHEBI:18420"/>
    </ligand>
</feature>
<dbReference type="PROSITE" id="PS00508">
    <property type="entry name" value="NI_HGENASE_L_2"/>
    <property type="match status" value="1"/>
</dbReference>
<comment type="subcellular location">
    <subcellularLocation>
        <location evidence="2">Cell envelope</location>
    </subcellularLocation>
</comment>
<comment type="similarity">
    <text evidence="3">Belongs to the [NiFe]/[NiFeSe] hydrogenase large subunit family.</text>
</comment>
<evidence type="ECO:0000256" key="6">
    <source>
        <dbReference type="ARBA" id="ARBA00022723"/>
    </source>
</evidence>
<evidence type="ECO:0000256" key="8">
    <source>
        <dbReference type="PIRSR" id="PIRSR601501-1"/>
    </source>
</evidence>
<feature type="binding site" evidence="8">
    <location>
        <position position="561"/>
    </location>
    <ligand>
        <name>Ni(2+)</name>
        <dbReference type="ChEBI" id="CHEBI:49786"/>
    </ligand>
</feature>
<dbReference type="GO" id="GO:0030313">
    <property type="term" value="C:cell envelope"/>
    <property type="evidence" value="ECO:0007669"/>
    <property type="project" value="UniProtKB-SubCell"/>
</dbReference>
<gene>
    <name evidence="9" type="ORF">JZY06_05055</name>
</gene>
<keyword evidence="10" id="KW-1185">Reference proteome</keyword>
<sequence length="582" mass="64465">MATEKIVIDPLTRIEGHLRIELEADNGTITDAWSETTQFRGIEEIVEGRDPRDVWAFVGRICGVCTGTHSVASVTAVEDAIGSVPPKQAQVIRDIVLASHECHDHTVHFYHLHALDWVNVVSAAKADPQKAVEFANSIGSTWRGNTVHQFAKVKETLNNVINSGQLSIFTNGYWDHPDYRLPPEANLMAVSHYLDALEFQRSIIRISTVFGGKNPHPNFLVGGMACQIDPDKSETVNQVQIDNVVSWARDIKEFVRECYFPDAAAIMGVYKDYFKIGKSSPSFLAVGMAGTTYRGAPDGMPVSTMHHDVRPGVILDGDYTTLHDIDPEKIKEYISSAWYTYSVGDEEGLQPLKGETTPKYTGPKPPYEWLGDNERYTWSKAPRYDGRAVQVGPVARVLVTYLQGHARTKQLVDQAMDKLGIGVEDFNSTGGRTLARAVECVTSAETLADDLLPRFIDGIKKGDYKVFDSSKWAPKTWPKQCEGFAMMEVARGCLSHWIVIENEKVKNYQAVVPTTWLAGGRDPKGQLGPYEEALAGDKTHPLAISDQPLEPLRTIHSFDPCMSCAVHVTDTDGDDIFQVVTP</sequence>
<dbReference type="Proteomes" id="UP000664332">
    <property type="component" value="Unassembled WGS sequence"/>
</dbReference>
<dbReference type="RefSeq" id="WP_207118812.1">
    <property type="nucleotide sequence ID" value="NZ_JAFLEQ010000008.1"/>
</dbReference>
<dbReference type="FunFam" id="1.10.645.10:FF:000002">
    <property type="entry name" value="Hydrogenase 2 large subunit"/>
    <property type="match status" value="1"/>
</dbReference>
<dbReference type="GO" id="GO:0008901">
    <property type="term" value="F:ferredoxin hydrogenase activity"/>
    <property type="evidence" value="ECO:0007669"/>
    <property type="project" value="InterPro"/>
</dbReference>
<evidence type="ECO:0000256" key="5">
    <source>
        <dbReference type="ARBA" id="ARBA00022596"/>
    </source>
</evidence>
<name>A0A939IXE9_9CORY</name>
<dbReference type="EMBL" id="JAFLEQ010000008">
    <property type="protein sequence ID" value="MBN9643988.1"/>
    <property type="molecule type" value="Genomic_DNA"/>
</dbReference>
<reference evidence="9" key="1">
    <citation type="submission" date="2021-03" db="EMBL/GenBank/DDBJ databases">
        <authorList>
            <person name="Sun Q."/>
        </authorList>
    </citation>
    <scope>NUCLEOTIDE SEQUENCE</scope>
    <source>
        <strain evidence="9">CCM 8862</strain>
    </source>
</reference>
<feature type="binding site" evidence="8">
    <location>
        <position position="43"/>
    </location>
    <ligand>
        <name>Mg(2+)</name>
        <dbReference type="ChEBI" id="CHEBI:18420"/>
    </ligand>
</feature>
<feature type="binding site" evidence="8">
    <location>
        <position position="564"/>
    </location>
    <ligand>
        <name>Fe cation</name>
        <dbReference type="ChEBI" id="CHEBI:24875"/>
    </ligand>
</feature>
<evidence type="ECO:0000256" key="3">
    <source>
        <dbReference type="ARBA" id="ARBA00009292"/>
    </source>
</evidence>
<keyword evidence="6 8" id="KW-0479">Metal-binding</keyword>
<comment type="cofactor">
    <cofactor evidence="1 8">
        <name>Ni(2+)</name>
        <dbReference type="ChEBI" id="CHEBI:49786"/>
    </cofactor>
</comment>
<protein>
    <submittedName>
        <fullName evidence="9">Nickel-dependent hydrogenase large subunit</fullName>
    </submittedName>
</protein>
<dbReference type="Gene3D" id="1.10.645.10">
    <property type="entry name" value="Cytochrome-c3 Hydrogenase, chain B"/>
    <property type="match status" value="1"/>
</dbReference>
<comment type="caution">
    <text evidence="9">The sequence shown here is derived from an EMBL/GenBank/DDBJ whole genome shotgun (WGS) entry which is preliminary data.</text>
</comment>
<keyword evidence="8" id="KW-0460">Magnesium</keyword>
<dbReference type="InterPro" id="IPR018194">
    <property type="entry name" value="Ni-dep_hyd_lsu_Ni_BS"/>
</dbReference>
<keyword evidence="8" id="KW-0408">Iron</keyword>
<dbReference type="SUPFAM" id="SSF56762">
    <property type="entry name" value="HydB/Nqo4-like"/>
    <property type="match status" value="1"/>
</dbReference>
<feature type="binding site" evidence="8">
    <location>
        <position position="65"/>
    </location>
    <ligand>
        <name>Fe cation</name>
        <dbReference type="ChEBI" id="CHEBI:24875"/>
    </ligand>
</feature>
<comment type="cofactor">
    <cofactor evidence="8">
        <name>Fe cation</name>
        <dbReference type="ChEBI" id="CHEBI:24875"/>
    </cofactor>
</comment>
<accession>A0A939IXE9</accession>
<dbReference type="InterPro" id="IPR050867">
    <property type="entry name" value="NiFe/NiFeSe_hydrgnase_LSU"/>
</dbReference>
<evidence type="ECO:0000256" key="2">
    <source>
        <dbReference type="ARBA" id="ARBA00004196"/>
    </source>
</evidence>
<dbReference type="InterPro" id="IPR029014">
    <property type="entry name" value="NiFe-Hase_large"/>
</dbReference>
<evidence type="ECO:0000256" key="7">
    <source>
        <dbReference type="ARBA" id="ARBA00023002"/>
    </source>
</evidence>
<feature type="binding site" evidence="8">
    <location>
        <position position="62"/>
    </location>
    <ligand>
        <name>Mg(2+)</name>
        <dbReference type="ChEBI" id="CHEBI:18420"/>
    </ligand>
</feature>
<proteinExistence type="inferred from homology"/>
<keyword evidence="7" id="KW-0560">Oxidoreductase</keyword>
<evidence type="ECO:0000256" key="1">
    <source>
        <dbReference type="ARBA" id="ARBA00001967"/>
    </source>
</evidence>
<evidence type="ECO:0000256" key="4">
    <source>
        <dbReference type="ARBA" id="ARBA00011771"/>
    </source>
</evidence>